<accession>A0A8S5NNE4</accession>
<reference evidence="1" key="1">
    <citation type="journal article" date="2021" name="Proc. Natl. Acad. Sci. U.S.A.">
        <title>A Catalog of Tens of Thousands of Viruses from Human Metagenomes Reveals Hidden Associations with Chronic Diseases.</title>
        <authorList>
            <person name="Tisza M.J."/>
            <person name="Buck C.B."/>
        </authorList>
    </citation>
    <scope>NUCLEOTIDE SEQUENCE</scope>
    <source>
        <strain evidence="1">Ctg8M33</strain>
    </source>
</reference>
<proteinExistence type="predicted"/>
<protein>
    <submittedName>
        <fullName evidence="1">Uncharacterized protein</fullName>
    </submittedName>
</protein>
<name>A0A8S5NNE4_9CAUD</name>
<organism evidence="1">
    <name type="scientific">Myoviridae sp. ctg8M33</name>
    <dbReference type="NCBI Taxonomy" id="2826680"/>
    <lineage>
        <taxon>Viruses</taxon>
        <taxon>Duplodnaviria</taxon>
        <taxon>Heunggongvirae</taxon>
        <taxon>Uroviricota</taxon>
        <taxon>Caudoviricetes</taxon>
    </lineage>
</organism>
<evidence type="ECO:0000313" key="1">
    <source>
        <dbReference type="EMBL" id="DAD95595.1"/>
    </source>
</evidence>
<sequence>MGLSKLSEKCRKCPHVMTCDHKRMEATGFLPYPCAAETVQLAATGAEAPILRETTEIRVDGRPMTVYKDQIERELCKHLYSGLGLHYAT</sequence>
<dbReference type="EMBL" id="BK015197">
    <property type="protein sequence ID" value="DAD95595.1"/>
    <property type="molecule type" value="Genomic_DNA"/>
</dbReference>